<dbReference type="RefSeq" id="WP_127072406.1">
    <property type="nucleotide sequence ID" value="NZ_BMKB01000004.1"/>
</dbReference>
<name>A0A916W086_9HYPH</name>
<keyword evidence="1" id="KW-0808">Transferase</keyword>
<protein>
    <submittedName>
        <fullName evidence="4">Acetyltransferase</fullName>
    </submittedName>
</protein>
<dbReference type="AlphaFoldDB" id="A0A916W086"/>
<dbReference type="Proteomes" id="UP000596977">
    <property type="component" value="Unassembled WGS sequence"/>
</dbReference>
<dbReference type="InterPro" id="IPR000182">
    <property type="entry name" value="GNAT_dom"/>
</dbReference>
<dbReference type="PROSITE" id="PS51186">
    <property type="entry name" value="GNAT"/>
    <property type="match status" value="1"/>
</dbReference>
<organism evidence="4 5">
    <name type="scientific">Pelagibacterium lentulum</name>
    <dbReference type="NCBI Taxonomy" id="2029865"/>
    <lineage>
        <taxon>Bacteria</taxon>
        <taxon>Pseudomonadati</taxon>
        <taxon>Pseudomonadota</taxon>
        <taxon>Alphaproteobacteria</taxon>
        <taxon>Hyphomicrobiales</taxon>
        <taxon>Devosiaceae</taxon>
        <taxon>Pelagibacterium</taxon>
    </lineage>
</organism>
<evidence type="ECO:0000259" key="3">
    <source>
        <dbReference type="PROSITE" id="PS51186"/>
    </source>
</evidence>
<evidence type="ECO:0000313" key="4">
    <source>
        <dbReference type="EMBL" id="GGA55832.1"/>
    </source>
</evidence>
<evidence type="ECO:0000256" key="2">
    <source>
        <dbReference type="ARBA" id="ARBA00023315"/>
    </source>
</evidence>
<dbReference type="EMBL" id="BMKB01000004">
    <property type="protein sequence ID" value="GGA55832.1"/>
    <property type="molecule type" value="Genomic_DNA"/>
</dbReference>
<gene>
    <name evidence="4" type="ORF">GCM10011499_27470</name>
</gene>
<dbReference type="CDD" id="cd04301">
    <property type="entry name" value="NAT_SF"/>
    <property type="match status" value="1"/>
</dbReference>
<dbReference type="InterPro" id="IPR016181">
    <property type="entry name" value="Acyl_CoA_acyltransferase"/>
</dbReference>
<proteinExistence type="predicted"/>
<feature type="domain" description="N-acetyltransferase" evidence="3">
    <location>
        <begin position="1"/>
        <end position="142"/>
    </location>
</feature>
<evidence type="ECO:0000313" key="5">
    <source>
        <dbReference type="Proteomes" id="UP000596977"/>
    </source>
</evidence>
<comment type="caution">
    <text evidence="4">The sequence shown here is derived from an EMBL/GenBank/DDBJ whole genome shotgun (WGS) entry which is preliminary data.</text>
</comment>
<dbReference type="GO" id="GO:0016747">
    <property type="term" value="F:acyltransferase activity, transferring groups other than amino-acyl groups"/>
    <property type="evidence" value="ECO:0007669"/>
    <property type="project" value="InterPro"/>
</dbReference>
<keyword evidence="2" id="KW-0012">Acyltransferase</keyword>
<dbReference type="Pfam" id="PF13673">
    <property type="entry name" value="Acetyltransf_10"/>
    <property type="match status" value="1"/>
</dbReference>
<reference evidence="4 5" key="1">
    <citation type="journal article" date="2014" name="Int. J. Syst. Evol. Microbiol.">
        <title>Complete genome sequence of Corynebacterium casei LMG S-19264T (=DSM 44701T), isolated from a smear-ripened cheese.</title>
        <authorList>
            <consortium name="US DOE Joint Genome Institute (JGI-PGF)"/>
            <person name="Walter F."/>
            <person name="Albersmeier A."/>
            <person name="Kalinowski J."/>
            <person name="Ruckert C."/>
        </authorList>
    </citation>
    <scope>NUCLEOTIDE SEQUENCE [LARGE SCALE GENOMIC DNA]</scope>
    <source>
        <strain evidence="4 5">CGMCC 1.15896</strain>
    </source>
</reference>
<accession>A0A916W086</accession>
<evidence type="ECO:0000256" key="1">
    <source>
        <dbReference type="ARBA" id="ARBA00022679"/>
    </source>
</evidence>
<dbReference type="PANTHER" id="PTHR43800:SF1">
    <property type="entry name" value="PEPTIDYL-LYSINE N-ACETYLTRANSFERASE YJAB"/>
    <property type="match status" value="1"/>
</dbReference>
<dbReference type="PANTHER" id="PTHR43800">
    <property type="entry name" value="PEPTIDYL-LYSINE N-ACETYLTRANSFERASE YJAB"/>
    <property type="match status" value="1"/>
</dbReference>
<sequence>MIIRPYEQTDTAQLVSIWRAASEQAHSFFAKEQLDHNEQLVRDIYLPKAENWVLSVENDPVGFIGLIDHFIGGLFVDPMRQGHGYGRALVDHAAQLKGRLELEVYSRNQSAVGFYQRLGFVEISRRPTDDHGLPFELIKMQRDG</sequence>
<dbReference type="Gene3D" id="3.40.630.30">
    <property type="match status" value="1"/>
</dbReference>
<dbReference type="SUPFAM" id="SSF55729">
    <property type="entry name" value="Acyl-CoA N-acyltransferases (Nat)"/>
    <property type="match status" value="1"/>
</dbReference>
<dbReference type="OrthoDB" id="9797417at2"/>
<keyword evidence="5" id="KW-1185">Reference proteome</keyword>